<evidence type="ECO:0000256" key="5">
    <source>
        <dbReference type="ARBA" id="ARBA00023136"/>
    </source>
</evidence>
<keyword evidence="5 7" id="KW-0472">Membrane</keyword>
<feature type="transmembrane region" description="Helical" evidence="7">
    <location>
        <begin position="216"/>
        <end position="236"/>
    </location>
</feature>
<dbReference type="InterPro" id="IPR017039">
    <property type="entry name" value="Virul_fac_BrkB"/>
</dbReference>
<proteinExistence type="predicted"/>
<feature type="transmembrane region" description="Helical" evidence="7">
    <location>
        <begin position="248"/>
        <end position="270"/>
    </location>
</feature>
<organism evidence="8 9">
    <name type="scientific">Kaistia nematophila</name>
    <dbReference type="NCBI Taxonomy" id="2994654"/>
    <lineage>
        <taxon>Bacteria</taxon>
        <taxon>Pseudomonadati</taxon>
        <taxon>Pseudomonadota</taxon>
        <taxon>Alphaproteobacteria</taxon>
        <taxon>Hyphomicrobiales</taxon>
        <taxon>Kaistiaceae</taxon>
        <taxon>Kaistia</taxon>
    </lineage>
</organism>
<keyword evidence="4 7" id="KW-1133">Transmembrane helix</keyword>
<dbReference type="Pfam" id="PF03631">
    <property type="entry name" value="Virul_fac_BrkB"/>
    <property type="match status" value="1"/>
</dbReference>
<keyword evidence="9" id="KW-1185">Reference proteome</keyword>
<evidence type="ECO:0000256" key="7">
    <source>
        <dbReference type="SAM" id="Phobius"/>
    </source>
</evidence>
<sequence length="342" mass="36939">MASAKIPPQSPTGAPYALTIEQAIDHAEPGRGRLANAPAEIPARGWKDILWRVWESSLEDRVLTVAGGMAFFCLLAIFPGLSALVTLYGLVADNSTISSHLSSLAFVLPAGAFELISDQINLAVRASSGALSFSFALSFLFSIWSANAGIKATIDGLNVAYGERERRSVIALNVESLIFTLLAIVAGIGAIAFIIAVPIALRFLEIGRSSEVWINILRWPVLGFFVWAALAILYRFGPCREQPKWRWVTWGSTVAAALWILTSISFSWYVSSFGSYDRNYGALGAIIGFMTWIWLSSTVLLLGAELNAEIEHQTARDSTVGRAKPLGKRGAAMADSIGKAQN</sequence>
<feature type="transmembrane region" description="Helical" evidence="7">
    <location>
        <begin position="177"/>
        <end position="204"/>
    </location>
</feature>
<dbReference type="PANTHER" id="PTHR30213">
    <property type="entry name" value="INNER MEMBRANE PROTEIN YHJD"/>
    <property type="match status" value="1"/>
</dbReference>
<protein>
    <submittedName>
        <fullName evidence="8">YihY/virulence factor BrkB family protein</fullName>
    </submittedName>
</protein>
<name>A0A9X3E298_9HYPH</name>
<dbReference type="GO" id="GO:0005886">
    <property type="term" value="C:plasma membrane"/>
    <property type="evidence" value="ECO:0007669"/>
    <property type="project" value="UniProtKB-SubCell"/>
</dbReference>
<evidence type="ECO:0000313" key="9">
    <source>
        <dbReference type="Proteomes" id="UP001144805"/>
    </source>
</evidence>
<evidence type="ECO:0000256" key="6">
    <source>
        <dbReference type="SAM" id="MobiDB-lite"/>
    </source>
</evidence>
<keyword evidence="2" id="KW-1003">Cell membrane</keyword>
<feature type="transmembrane region" description="Helical" evidence="7">
    <location>
        <begin position="128"/>
        <end position="146"/>
    </location>
</feature>
<dbReference type="AlphaFoldDB" id="A0A9X3E298"/>
<evidence type="ECO:0000313" key="8">
    <source>
        <dbReference type="EMBL" id="MCX5570089.1"/>
    </source>
</evidence>
<accession>A0A9X3E298</accession>
<dbReference type="PANTHER" id="PTHR30213:SF0">
    <property type="entry name" value="UPF0761 MEMBRANE PROTEIN YIHY"/>
    <property type="match status" value="1"/>
</dbReference>
<gene>
    <name evidence="8" type="ORF">OSH07_12870</name>
</gene>
<feature type="transmembrane region" description="Helical" evidence="7">
    <location>
        <begin position="282"/>
        <end position="304"/>
    </location>
</feature>
<evidence type="ECO:0000256" key="4">
    <source>
        <dbReference type="ARBA" id="ARBA00022989"/>
    </source>
</evidence>
<dbReference type="RefSeq" id="WP_266339050.1">
    <property type="nucleotide sequence ID" value="NZ_JAPKNK010000004.1"/>
</dbReference>
<feature type="transmembrane region" description="Helical" evidence="7">
    <location>
        <begin position="62"/>
        <end position="91"/>
    </location>
</feature>
<keyword evidence="3 7" id="KW-0812">Transmembrane</keyword>
<evidence type="ECO:0000256" key="1">
    <source>
        <dbReference type="ARBA" id="ARBA00004651"/>
    </source>
</evidence>
<feature type="region of interest" description="Disordered" evidence="6">
    <location>
        <begin position="320"/>
        <end position="342"/>
    </location>
</feature>
<reference evidence="8" key="1">
    <citation type="submission" date="2022-11" db="EMBL/GenBank/DDBJ databases">
        <title>Biodiversity and phylogenetic relationships of bacteria.</title>
        <authorList>
            <person name="Machado R.A.R."/>
            <person name="Bhat A."/>
            <person name="Loulou A."/>
            <person name="Kallel S."/>
        </authorList>
    </citation>
    <scope>NUCLEOTIDE SEQUENCE</scope>
    <source>
        <strain evidence="8">K-TC2</strain>
    </source>
</reference>
<evidence type="ECO:0000256" key="3">
    <source>
        <dbReference type="ARBA" id="ARBA00022692"/>
    </source>
</evidence>
<dbReference type="NCBIfam" id="TIGR00765">
    <property type="entry name" value="yihY_not_rbn"/>
    <property type="match status" value="1"/>
</dbReference>
<dbReference type="Proteomes" id="UP001144805">
    <property type="component" value="Unassembled WGS sequence"/>
</dbReference>
<dbReference type="PIRSF" id="PIRSF035875">
    <property type="entry name" value="RNase_BN"/>
    <property type="match status" value="1"/>
</dbReference>
<comment type="caution">
    <text evidence="8">The sequence shown here is derived from an EMBL/GenBank/DDBJ whole genome shotgun (WGS) entry which is preliminary data.</text>
</comment>
<comment type="subcellular location">
    <subcellularLocation>
        <location evidence="1">Cell membrane</location>
        <topology evidence="1">Multi-pass membrane protein</topology>
    </subcellularLocation>
</comment>
<dbReference type="EMBL" id="JAPKNK010000004">
    <property type="protein sequence ID" value="MCX5570089.1"/>
    <property type="molecule type" value="Genomic_DNA"/>
</dbReference>
<evidence type="ECO:0000256" key="2">
    <source>
        <dbReference type="ARBA" id="ARBA00022475"/>
    </source>
</evidence>